<sequence>MNLSITTFIKLALSLLLVLLSSNALAQLQPDQPTDAPPVFSKSISEVIDGPFETTIEFSQTEDQFTVVEIGGYGVNTYETLGDIELKETQWSPYVLSNYPRKFYLIEQNYCTKCILKVIAIEGNTKNTFIDIDINTYNKNNNLTRLEFNKLLRNYSKTTEDDHDTRIQILSNLLSLSKKLNETIKHIEISQTHFYRKIDSARGSIKRLDLDNLLNLPIPKNHPDYDLNLSNAYAAIGRYFLSIDDPEKSAHNYLESIKLLTNESNRDVKKQKILYNWTLAYENQQLLRIHSRKQKNHEEANQFFESTIKYAESSKNYQILVQALNSRGWSARLQNKADEAIKYLKKAFELAESRNFQLANQNKFIDSRLMLSLYHISIASAIKGRYYHALNLIERSETIAFKRPWTLWQAHIKAAKGRIYRELGRYKESESEFLHAWELYSAIGNRFELGVVSANATRLYTEMGNHERATEYLQKAYEYFSTPEDITYRIDLKAAEAESYLSQKKYNSAINLFSELLNFINESKDALFEGRKLTFLAEAYIGAGKHDKAIQTLTNAIFIAQKHNDDLYFTKANYLAALASYTLNNSAIETQKYLQSAKKTIEEIRSTLHDNSIRQQYFALQKSIYELEISMHMDFNNASKEALLSAESFRARTLFESLTGQNRTSPDKLNFRETHKKQKTTPNLAYDSSTEFLEHTLTELEENKNQSQPNRIIDSDKLAEIIQNLEKDTAILYFYTGSAQSYSWLITNKHISNNILPSGDSLALSVGNFLSSVSNSPSGRHPSKVWKSLHESSKELSGLLISPYTRKLKGIRKLLIAADGPLNRVPFSALYFGNDDKSVQLLEKLNISYISSLATHDVISRNSNIESFRDNNGLLLISNPSILSNGIIGKTLPSAELEAREISRLWEQKGDITWLKGVKADKDNLKKLDLKRYESIHFATHALANWDSPQESFIALSNSTHLNGLDSNLTLKEISNWDISAQLVVLSACDTAIGRHIDGEGPIGLSRAFIEAGAKRVLASLWPIDDEASALLMKKFYSNLYNKNQSPTEALTNAQKHLKNSGVWSHPYYWSGFHFVGDTRTWR</sequence>
<dbReference type="InterPro" id="IPR024983">
    <property type="entry name" value="CHAT_dom"/>
</dbReference>
<evidence type="ECO:0000313" key="3">
    <source>
        <dbReference type="EMBL" id="GAA6169974.1"/>
    </source>
</evidence>
<feature type="signal peptide" evidence="1">
    <location>
        <begin position="1"/>
        <end position="26"/>
    </location>
</feature>
<organism evidence="3 4">
    <name type="scientific">Sessilibacter corallicola</name>
    <dbReference type="NCBI Taxonomy" id="2904075"/>
    <lineage>
        <taxon>Bacteria</taxon>
        <taxon>Pseudomonadati</taxon>
        <taxon>Pseudomonadota</taxon>
        <taxon>Gammaproteobacteria</taxon>
        <taxon>Cellvibrionales</taxon>
        <taxon>Cellvibrionaceae</taxon>
        <taxon>Sessilibacter</taxon>
    </lineage>
</organism>
<dbReference type="Pfam" id="PF13181">
    <property type="entry name" value="TPR_8"/>
    <property type="match status" value="1"/>
</dbReference>
<evidence type="ECO:0000256" key="1">
    <source>
        <dbReference type="SAM" id="SignalP"/>
    </source>
</evidence>
<dbReference type="SUPFAM" id="SSF48452">
    <property type="entry name" value="TPR-like"/>
    <property type="match status" value="2"/>
</dbReference>
<accession>A0ABQ0AE97</accession>
<name>A0ABQ0AE97_9GAMM</name>
<dbReference type="PANTHER" id="PTHR10098:SF112">
    <property type="entry name" value="SLR0380 PROTEIN"/>
    <property type="match status" value="1"/>
</dbReference>
<reference evidence="3 4" key="1">
    <citation type="submission" date="2024-04" db="EMBL/GenBank/DDBJ databases">
        <title>Draft genome sequence of Sessilibacter corallicola NBRC 116591.</title>
        <authorList>
            <person name="Miyakawa T."/>
            <person name="Kusuya Y."/>
            <person name="Miura T."/>
        </authorList>
    </citation>
    <scope>NUCLEOTIDE SEQUENCE [LARGE SCALE GENOMIC DNA]</scope>
    <source>
        <strain evidence="3 4">KU-00831-HH</strain>
    </source>
</reference>
<dbReference type="InterPro" id="IPR019734">
    <property type="entry name" value="TPR_rpt"/>
</dbReference>
<proteinExistence type="predicted"/>
<comment type="caution">
    <text evidence="3">The sequence shown here is derived from an EMBL/GenBank/DDBJ whole genome shotgun (WGS) entry which is preliminary data.</text>
</comment>
<dbReference type="InterPro" id="IPR011990">
    <property type="entry name" value="TPR-like_helical_dom_sf"/>
</dbReference>
<dbReference type="RefSeq" id="WP_353304341.1">
    <property type="nucleotide sequence ID" value="NZ_BAABWN010000017.1"/>
</dbReference>
<dbReference type="Proteomes" id="UP001465153">
    <property type="component" value="Unassembled WGS sequence"/>
</dbReference>
<protein>
    <submittedName>
        <fullName evidence="3">CHAT domain-containing protein</fullName>
    </submittedName>
</protein>
<keyword evidence="1" id="KW-0732">Signal</keyword>
<keyword evidence="4" id="KW-1185">Reference proteome</keyword>
<gene>
    <name evidence="3" type="ORF">NBRC116591_37860</name>
</gene>
<evidence type="ECO:0000259" key="2">
    <source>
        <dbReference type="Pfam" id="PF12770"/>
    </source>
</evidence>
<feature type="chain" id="PRO_5045432791" evidence="1">
    <location>
        <begin position="27"/>
        <end position="1083"/>
    </location>
</feature>
<dbReference type="EMBL" id="BAABWN010000017">
    <property type="protein sequence ID" value="GAA6169974.1"/>
    <property type="molecule type" value="Genomic_DNA"/>
</dbReference>
<dbReference type="PANTHER" id="PTHR10098">
    <property type="entry name" value="RAPSYN-RELATED"/>
    <property type="match status" value="1"/>
</dbReference>
<evidence type="ECO:0000313" key="4">
    <source>
        <dbReference type="Proteomes" id="UP001465153"/>
    </source>
</evidence>
<feature type="domain" description="CHAT" evidence="2">
    <location>
        <begin position="791"/>
        <end position="1078"/>
    </location>
</feature>
<dbReference type="Pfam" id="PF13424">
    <property type="entry name" value="TPR_12"/>
    <property type="match status" value="1"/>
</dbReference>
<dbReference type="Pfam" id="PF12770">
    <property type="entry name" value="CHAT"/>
    <property type="match status" value="1"/>
</dbReference>
<dbReference type="SMART" id="SM00028">
    <property type="entry name" value="TPR"/>
    <property type="match status" value="6"/>
</dbReference>
<dbReference type="Gene3D" id="1.25.40.10">
    <property type="entry name" value="Tetratricopeptide repeat domain"/>
    <property type="match status" value="3"/>
</dbReference>